<dbReference type="Proteomes" id="UP001518976">
    <property type="component" value="Unassembled WGS sequence"/>
</dbReference>
<reference evidence="1 2" key="1">
    <citation type="submission" date="2021-02" db="EMBL/GenBank/DDBJ databases">
        <title>Streptomyces spirodelae sp. nov., isolated from duckweed.</title>
        <authorList>
            <person name="Saimee Y."/>
            <person name="Duangmal K."/>
        </authorList>
    </citation>
    <scope>NUCLEOTIDE SEQUENCE [LARGE SCALE GENOMIC DNA]</scope>
    <source>
        <strain evidence="1 2">DW4-2</strain>
    </source>
</reference>
<organism evidence="1 2">
    <name type="scientific">Streptomyces spirodelae</name>
    <dbReference type="NCBI Taxonomy" id="2812904"/>
    <lineage>
        <taxon>Bacteria</taxon>
        <taxon>Bacillati</taxon>
        <taxon>Actinomycetota</taxon>
        <taxon>Actinomycetes</taxon>
        <taxon>Kitasatosporales</taxon>
        <taxon>Streptomycetaceae</taxon>
        <taxon>Streptomyces</taxon>
    </lineage>
</organism>
<comment type="caution">
    <text evidence="1">The sequence shown here is derived from an EMBL/GenBank/DDBJ whole genome shotgun (WGS) entry which is preliminary data.</text>
</comment>
<accession>A0ABS3WN60</accession>
<dbReference type="RefSeq" id="WP_209263363.1">
    <property type="nucleotide sequence ID" value="NZ_JAFFZN010000002.1"/>
</dbReference>
<gene>
    <name evidence="1" type="ORF">JW592_03600</name>
</gene>
<name>A0ABS3WN60_9ACTN</name>
<evidence type="ECO:0000313" key="2">
    <source>
        <dbReference type="Proteomes" id="UP001518976"/>
    </source>
</evidence>
<sequence length="51" mass="5864">MPENPDSPLQSLSRHLRQQLHLHGRRRAARIPFLLAVWKTTPRDAQPGDTP</sequence>
<evidence type="ECO:0000313" key="1">
    <source>
        <dbReference type="EMBL" id="MBO8184564.1"/>
    </source>
</evidence>
<keyword evidence="2" id="KW-1185">Reference proteome</keyword>
<proteinExistence type="predicted"/>
<protein>
    <submittedName>
        <fullName evidence="1">Uncharacterized protein</fullName>
    </submittedName>
</protein>
<dbReference type="EMBL" id="JAFFZN010000002">
    <property type="protein sequence ID" value="MBO8184564.1"/>
    <property type="molecule type" value="Genomic_DNA"/>
</dbReference>